<accession>G1C7L5</accession>
<evidence type="ECO:0000313" key="5">
    <source>
        <dbReference type="EMBL" id="AEK10641.1"/>
    </source>
</evidence>
<dbReference type="PANTHER" id="PTHR47894:SF1">
    <property type="entry name" value="HTH-TYPE TRANSCRIPTIONAL REGULATOR VQSM"/>
    <property type="match status" value="1"/>
</dbReference>
<keyword evidence="1" id="KW-0805">Transcription regulation</keyword>
<evidence type="ECO:0000259" key="4">
    <source>
        <dbReference type="PROSITE" id="PS01124"/>
    </source>
</evidence>
<dbReference type="InterPro" id="IPR009057">
    <property type="entry name" value="Homeodomain-like_sf"/>
</dbReference>
<feature type="domain" description="HTH araC/xylS-type" evidence="4">
    <location>
        <begin position="248"/>
        <end position="345"/>
    </location>
</feature>
<evidence type="ECO:0000256" key="3">
    <source>
        <dbReference type="ARBA" id="ARBA00023163"/>
    </source>
</evidence>
<dbReference type="PANTHER" id="PTHR47894">
    <property type="entry name" value="HTH-TYPE TRANSCRIPTIONAL REGULATOR GADX"/>
    <property type="match status" value="1"/>
</dbReference>
<dbReference type="InterPro" id="IPR018060">
    <property type="entry name" value="HTH_AraC"/>
</dbReference>
<dbReference type="SUPFAM" id="SSF46689">
    <property type="entry name" value="Homeodomain-like"/>
    <property type="match status" value="1"/>
</dbReference>
<dbReference type="AlphaFoldDB" id="G1C7L5"/>
<protein>
    <submittedName>
        <fullName evidence="5">ChaC family protein</fullName>
    </submittedName>
</protein>
<dbReference type="Gene3D" id="1.10.10.60">
    <property type="entry name" value="Homeodomain-like"/>
    <property type="match status" value="1"/>
</dbReference>
<sequence>MAITTLKQGLKNVDADIPSNYSRLIARELGLSVRELPSLLRNTGVDVEQLLKDESLLTATQQIQILRNALDLSGKPEFGLRLGRRLTPATHGVMGFVANSSPDLYTALQAVHTFLPTRASFIQVDLQRAEDYLECVVNFQVPMENDVERCLEDTVIKAFFEIGEFIVGRPLYESEVHFPHPAPVYQGMYREYLPGKVYFNSDHFKLKLAMGLCRKPNASANHESYHLAFQQCESMLARLQSPEPDYRTRLQKMMLSRPPGTLSEEEAAASLFISKRTLARKLKNENSSFRKIREEVLSKQAVSYLCNSQLSVEATATLLNYHDTASFRRAFKRWFGQTPDQYRQHAG</sequence>
<organism evidence="5">
    <name type="scientific">Alcanivorax hongdengensis</name>
    <dbReference type="NCBI Taxonomy" id="519051"/>
    <lineage>
        <taxon>Bacteria</taxon>
        <taxon>Pseudomonadati</taxon>
        <taxon>Pseudomonadota</taxon>
        <taxon>Gammaproteobacteria</taxon>
        <taxon>Oceanospirillales</taxon>
        <taxon>Alcanivoracaceae</taxon>
        <taxon>Alcanivorax</taxon>
    </lineage>
</organism>
<keyword evidence="3" id="KW-0804">Transcription</keyword>
<proteinExistence type="predicted"/>
<dbReference type="GO" id="GO:0003700">
    <property type="term" value="F:DNA-binding transcription factor activity"/>
    <property type="evidence" value="ECO:0007669"/>
    <property type="project" value="InterPro"/>
</dbReference>
<name>G1C7L5_9GAMM</name>
<reference evidence="5" key="1">
    <citation type="submission" date="2011-03" db="EMBL/GenBank/DDBJ databases">
        <title>Genes Involved in Alkane Degradation in Alcanivorax hongdengensis Strain A-11-3.</title>
        <authorList>
            <person name="Wang W."/>
        </authorList>
    </citation>
    <scope>NUCLEOTIDE SEQUENCE</scope>
    <source>
        <strain evidence="5">A-11-3</strain>
    </source>
</reference>
<dbReference type="PROSITE" id="PS01124">
    <property type="entry name" value="HTH_ARAC_FAMILY_2"/>
    <property type="match status" value="1"/>
</dbReference>
<dbReference type="InterPro" id="IPR032687">
    <property type="entry name" value="AraC-type_N"/>
</dbReference>
<evidence type="ECO:0000256" key="1">
    <source>
        <dbReference type="ARBA" id="ARBA00023015"/>
    </source>
</evidence>
<dbReference type="EMBL" id="JF747238">
    <property type="protein sequence ID" value="AEK10641.1"/>
    <property type="molecule type" value="Genomic_DNA"/>
</dbReference>
<dbReference type="Pfam" id="PF12833">
    <property type="entry name" value="HTH_18"/>
    <property type="match status" value="1"/>
</dbReference>
<evidence type="ECO:0000256" key="2">
    <source>
        <dbReference type="ARBA" id="ARBA00023125"/>
    </source>
</evidence>
<dbReference type="Pfam" id="PF12625">
    <property type="entry name" value="Arabinose_bd"/>
    <property type="match status" value="1"/>
</dbReference>
<dbReference type="SMART" id="SM00342">
    <property type="entry name" value="HTH_ARAC"/>
    <property type="match status" value="1"/>
</dbReference>
<dbReference type="GO" id="GO:0005829">
    <property type="term" value="C:cytosol"/>
    <property type="evidence" value="ECO:0007669"/>
    <property type="project" value="TreeGrafter"/>
</dbReference>
<dbReference type="GO" id="GO:0000976">
    <property type="term" value="F:transcription cis-regulatory region binding"/>
    <property type="evidence" value="ECO:0007669"/>
    <property type="project" value="TreeGrafter"/>
</dbReference>
<keyword evidence="2" id="KW-0238">DNA-binding</keyword>